<protein>
    <submittedName>
        <fullName evidence="2">DUF3263 domain-containing protein</fullName>
    </submittedName>
</protein>
<organism evidence="2 3">
    <name type="scientific">Micromonospora globbae</name>
    <dbReference type="NCBI Taxonomy" id="1894969"/>
    <lineage>
        <taxon>Bacteria</taxon>
        <taxon>Bacillati</taxon>
        <taxon>Actinomycetota</taxon>
        <taxon>Actinomycetes</taxon>
        <taxon>Micromonosporales</taxon>
        <taxon>Micromonosporaceae</taxon>
        <taxon>Micromonospora</taxon>
    </lineage>
</organism>
<dbReference type="EMBL" id="RAQQ01000012">
    <property type="protein sequence ID" value="RKF25960.1"/>
    <property type="molecule type" value="Genomic_DNA"/>
</dbReference>
<dbReference type="AlphaFoldDB" id="A0A420EZ48"/>
<evidence type="ECO:0000313" key="2">
    <source>
        <dbReference type="EMBL" id="RKF25960.1"/>
    </source>
</evidence>
<feature type="region of interest" description="Disordered" evidence="1">
    <location>
        <begin position="1"/>
        <end position="76"/>
    </location>
</feature>
<dbReference type="InterPro" id="IPR021678">
    <property type="entry name" value="DUF3263"/>
</dbReference>
<reference evidence="2 3" key="1">
    <citation type="journal article" date="2018" name="Int. J. Syst. Evol. Microbiol.">
        <title>Micromonospora globbae sp. nov., an endophytic actinomycete isolated from roots of Globba winitii C. H. Wright.</title>
        <authorList>
            <person name="Kuncharoen N."/>
            <person name="Pittayakhajonwut P."/>
            <person name="Tanasupawat S."/>
        </authorList>
    </citation>
    <scope>NUCLEOTIDE SEQUENCE [LARGE SCALE GENOMIC DNA]</scope>
    <source>
        <strain evidence="2 3">WPS1-2</strain>
    </source>
</reference>
<accession>A0A420EZ48</accession>
<dbReference type="Proteomes" id="UP000285744">
    <property type="component" value="Unassembled WGS sequence"/>
</dbReference>
<dbReference type="OrthoDB" id="3268863at2"/>
<dbReference type="RefSeq" id="WP_120329583.1">
    <property type="nucleotide sequence ID" value="NZ_JBITMZ010000010.1"/>
</dbReference>
<sequence>MQSADAAPAAEPPAGAPDAATRPPSSRGRTGSASVPPPRSAPAAETVREDGDRTAEETAGPGTVREDGDRAAPAESGAVLTEREHAILAFERQWWRHAGAKEQAIRDAFGLSATRYYQLLNALLDNPAALAAEPVLVGRLRRLRSSRARNRRR</sequence>
<gene>
    <name evidence="2" type="ORF">D7I43_17415</name>
</gene>
<dbReference type="Pfam" id="PF11662">
    <property type="entry name" value="DUF3263"/>
    <property type="match status" value="1"/>
</dbReference>
<evidence type="ECO:0000256" key="1">
    <source>
        <dbReference type="SAM" id="MobiDB-lite"/>
    </source>
</evidence>
<evidence type="ECO:0000313" key="3">
    <source>
        <dbReference type="Proteomes" id="UP000285744"/>
    </source>
</evidence>
<comment type="caution">
    <text evidence="2">The sequence shown here is derived from an EMBL/GenBank/DDBJ whole genome shotgun (WGS) entry which is preliminary data.</text>
</comment>
<feature type="compositionally biased region" description="Basic and acidic residues" evidence="1">
    <location>
        <begin position="46"/>
        <end position="56"/>
    </location>
</feature>
<name>A0A420EZ48_9ACTN</name>
<proteinExistence type="predicted"/>